<proteinExistence type="predicted"/>
<feature type="compositionally biased region" description="Acidic residues" evidence="1">
    <location>
        <begin position="19"/>
        <end position="40"/>
    </location>
</feature>
<gene>
    <name evidence="2" type="ORF">SAMN05216388_1001228</name>
</gene>
<keyword evidence="3" id="KW-1185">Reference proteome</keyword>
<feature type="region of interest" description="Disordered" evidence="1">
    <location>
        <begin position="102"/>
        <end position="123"/>
    </location>
</feature>
<reference evidence="3" key="1">
    <citation type="submission" date="2016-10" db="EMBL/GenBank/DDBJ databases">
        <authorList>
            <person name="Varghese N."/>
            <person name="Submissions S."/>
        </authorList>
    </citation>
    <scope>NUCLEOTIDE SEQUENCE [LARGE SCALE GENOMIC DNA]</scope>
    <source>
        <strain evidence="3">IBRC-M 10043</strain>
    </source>
</reference>
<dbReference type="Proteomes" id="UP000198775">
    <property type="component" value="Unassembled WGS sequence"/>
</dbReference>
<feature type="compositionally biased region" description="Gly residues" evidence="1">
    <location>
        <begin position="1"/>
        <end position="10"/>
    </location>
</feature>
<evidence type="ECO:0000256" key="1">
    <source>
        <dbReference type="SAM" id="MobiDB-lite"/>
    </source>
</evidence>
<dbReference type="RefSeq" id="WP_092656758.1">
    <property type="nucleotide sequence ID" value="NZ_FOCX01000001.1"/>
</dbReference>
<feature type="region of interest" description="Disordered" evidence="1">
    <location>
        <begin position="1"/>
        <end position="54"/>
    </location>
</feature>
<dbReference type="AlphaFoldDB" id="A0A1H8DA53"/>
<organism evidence="2 3">
    <name type="scientific">Halorientalis persicus</name>
    <dbReference type="NCBI Taxonomy" id="1367881"/>
    <lineage>
        <taxon>Archaea</taxon>
        <taxon>Methanobacteriati</taxon>
        <taxon>Methanobacteriota</taxon>
        <taxon>Stenosarchaea group</taxon>
        <taxon>Halobacteria</taxon>
        <taxon>Halobacteriales</taxon>
        <taxon>Haloarculaceae</taxon>
        <taxon>Halorientalis</taxon>
    </lineage>
</organism>
<dbReference type="EMBL" id="FOCX01000001">
    <property type="protein sequence ID" value="SEN04231.1"/>
    <property type="molecule type" value="Genomic_DNA"/>
</dbReference>
<evidence type="ECO:0000313" key="3">
    <source>
        <dbReference type="Proteomes" id="UP000198775"/>
    </source>
</evidence>
<accession>A0A1H8DA53</accession>
<evidence type="ECO:0000313" key="2">
    <source>
        <dbReference type="EMBL" id="SEN04231.1"/>
    </source>
</evidence>
<feature type="compositionally biased region" description="Basic and acidic residues" evidence="1">
    <location>
        <begin position="45"/>
        <end position="54"/>
    </location>
</feature>
<sequence length="256" mass="27080">MAGFTAGGGSRVDYTGPDEPTDPDQNEVWLDTDADPDGDGTAEGQYKRYGSDGEWHATSVDDHRELKGVLEDNHHQYPIPTAGLVDGAVTAAKAAFDYVTPSQLQDHTSDETNPHNVTDEQTGGAARPVITDTSIMTNGPEFLTPADGSMVVPQDGSVVSSDIVSGADVTTINEVIVDMTLTASVAGYINASLDINGQQVDSVVVEDPSSTLTGSVAIPQTTTLDVTLRADQNNTSDETLDWTNVSVKRELQVKDL</sequence>
<name>A0A1H8DA53_9EURY</name>
<protein>
    <submittedName>
        <fullName evidence="2">Uncharacterized protein</fullName>
    </submittedName>
</protein>